<feature type="region of interest" description="Disordered" evidence="16">
    <location>
        <begin position="1788"/>
        <end position="1811"/>
    </location>
</feature>
<dbReference type="SMART" id="SM00217">
    <property type="entry name" value="WAP"/>
    <property type="match status" value="1"/>
</dbReference>
<dbReference type="Pfam" id="PF00014">
    <property type="entry name" value="Kunitz_BPTI"/>
    <property type="match status" value="13"/>
</dbReference>
<dbReference type="Pfam" id="PF00090">
    <property type="entry name" value="TSP_1"/>
    <property type="match status" value="1"/>
</dbReference>
<dbReference type="InterPro" id="IPR004094">
    <property type="entry name" value="Antistasin-like"/>
</dbReference>
<organism evidence="18 19">
    <name type="scientific">Owenia fusiformis</name>
    <name type="common">Polychaete worm</name>
    <dbReference type="NCBI Taxonomy" id="6347"/>
    <lineage>
        <taxon>Eukaryota</taxon>
        <taxon>Metazoa</taxon>
        <taxon>Spiralia</taxon>
        <taxon>Lophotrochozoa</taxon>
        <taxon>Annelida</taxon>
        <taxon>Polychaeta</taxon>
        <taxon>Sedentaria</taxon>
        <taxon>Canalipalpata</taxon>
        <taxon>Sabellida</taxon>
        <taxon>Oweniida</taxon>
        <taxon>Oweniidae</taxon>
        <taxon>Owenia</taxon>
    </lineage>
</organism>
<dbReference type="PROSITE" id="PS51252">
    <property type="entry name" value="ANTISTASIN"/>
    <property type="match status" value="1"/>
</dbReference>
<evidence type="ECO:0000256" key="3">
    <source>
        <dbReference type="ARBA" id="ARBA00022473"/>
    </source>
</evidence>
<dbReference type="FunFam" id="4.10.410.10:FF:000021">
    <property type="entry name" value="Serine protease inhibitor, putative"/>
    <property type="match status" value="1"/>
</dbReference>
<dbReference type="FunFam" id="2.60.120.830:FF:000001">
    <property type="entry name" value="A disintegrin and metalloproteinase with thrombospondin motifs 1"/>
    <property type="match status" value="1"/>
</dbReference>
<keyword evidence="7 17" id="KW-0732">Signal</keyword>
<protein>
    <recommendedName>
        <fullName evidence="15">Papilin</fullName>
    </recommendedName>
</protein>
<dbReference type="SUPFAM" id="SSF82895">
    <property type="entry name" value="TSP-1 type 1 repeat"/>
    <property type="match status" value="7"/>
</dbReference>
<keyword evidence="10" id="KW-0654">Proteoglycan</keyword>
<feature type="region of interest" description="Disordered" evidence="16">
    <location>
        <begin position="771"/>
        <end position="845"/>
    </location>
</feature>
<feature type="compositionally biased region" description="Basic and acidic residues" evidence="16">
    <location>
        <begin position="834"/>
        <end position="845"/>
    </location>
</feature>
<evidence type="ECO:0000256" key="14">
    <source>
        <dbReference type="ARBA" id="ARBA00061693"/>
    </source>
</evidence>
<dbReference type="CDD" id="cd00109">
    <property type="entry name" value="Kunitz-type"/>
    <property type="match status" value="11"/>
</dbReference>
<dbReference type="EMBL" id="CAIIXF020000008">
    <property type="protein sequence ID" value="CAH1791827.1"/>
    <property type="molecule type" value="Genomic_DNA"/>
</dbReference>
<evidence type="ECO:0000256" key="15">
    <source>
        <dbReference type="ARBA" id="ARBA00074534"/>
    </source>
</evidence>
<dbReference type="Pfam" id="PF19030">
    <property type="entry name" value="TSP1_ADAMTS"/>
    <property type="match status" value="6"/>
</dbReference>
<dbReference type="GO" id="GO:0030198">
    <property type="term" value="P:extracellular matrix organization"/>
    <property type="evidence" value="ECO:0007669"/>
    <property type="project" value="InterPro"/>
</dbReference>
<dbReference type="SMART" id="SM00209">
    <property type="entry name" value="TSP1"/>
    <property type="match status" value="7"/>
</dbReference>
<dbReference type="FunFam" id="4.10.410.10:FF:000017">
    <property type="entry name" value="papilin isoform X2"/>
    <property type="match status" value="1"/>
</dbReference>
<keyword evidence="3" id="KW-0217">Developmental protein</keyword>
<evidence type="ECO:0000256" key="6">
    <source>
        <dbReference type="ARBA" id="ARBA00022690"/>
    </source>
</evidence>
<feature type="compositionally biased region" description="Acidic residues" evidence="16">
    <location>
        <begin position="812"/>
        <end position="822"/>
    </location>
</feature>
<comment type="caution">
    <text evidence="18">The sequence shown here is derived from an EMBL/GenBank/DDBJ whole genome shotgun (WGS) entry which is preliminary data.</text>
</comment>
<dbReference type="PRINTS" id="PR01857">
    <property type="entry name" value="ADAMTSFAMILY"/>
</dbReference>
<dbReference type="PROSITE" id="PS50279">
    <property type="entry name" value="BPTI_KUNITZ_2"/>
    <property type="match status" value="13"/>
</dbReference>
<dbReference type="PROSITE" id="PS50092">
    <property type="entry name" value="TSP1"/>
    <property type="match status" value="7"/>
</dbReference>
<dbReference type="PANTHER" id="PTHR47247">
    <property type="entry name" value="KUNITZ-TYPE PROTEASE INHIBITOR 2"/>
    <property type="match status" value="1"/>
</dbReference>
<proteinExistence type="inferred from homology"/>
<keyword evidence="11" id="KW-1015">Disulfide bond</keyword>
<evidence type="ECO:0000256" key="17">
    <source>
        <dbReference type="SAM" id="SignalP"/>
    </source>
</evidence>
<keyword evidence="9" id="KW-0722">Serine protease inhibitor</keyword>
<dbReference type="InterPro" id="IPR036383">
    <property type="entry name" value="TSP1_rpt_sf"/>
</dbReference>
<dbReference type="Pfam" id="PF00095">
    <property type="entry name" value="WAP"/>
    <property type="match status" value="1"/>
</dbReference>
<dbReference type="Pfam" id="PF05986">
    <property type="entry name" value="ADAMTS_spacer1"/>
    <property type="match status" value="1"/>
</dbReference>
<feature type="region of interest" description="Disordered" evidence="16">
    <location>
        <begin position="1692"/>
        <end position="1722"/>
    </location>
</feature>
<dbReference type="Proteomes" id="UP000749559">
    <property type="component" value="Unassembled WGS sequence"/>
</dbReference>
<evidence type="ECO:0000256" key="4">
    <source>
        <dbReference type="ARBA" id="ARBA00022525"/>
    </source>
</evidence>
<dbReference type="SUPFAM" id="SSF57362">
    <property type="entry name" value="BPTI-like"/>
    <property type="match status" value="13"/>
</dbReference>
<evidence type="ECO:0000256" key="1">
    <source>
        <dbReference type="ARBA" id="ARBA00004498"/>
    </source>
</evidence>
<keyword evidence="12" id="KW-0325">Glycoprotein</keyword>
<dbReference type="OrthoDB" id="5950222at2759"/>
<evidence type="ECO:0000256" key="10">
    <source>
        <dbReference type="ARBA" id="ARBA00022974"/>
    </source>
</evidence>
<dbReference type="PRINTS" id="PR00759">
    <property type="entry name" value="BASICPTASE"/>
</dbReference>
<feature type="region of interest" description="Disordered" evidence="16">
    <location>
        <begin position="856"/>
        <end position="875"/>
    </location>
</feature>
<dbReference type="PROSITE" id="PS51390">
    <property type="entry name" value="WAP"/>
    <property type="match status" value="1"/>
</dbReference>
<dbReference type="Gene3D" id="2.20.100.10">
    <property type="entry name" value="Thrombospondin type-1 (TSP1) repeat"/>
    <property type="match status" value="7"/>
</dbReference>
<dbReference type="FunFam" id="2.20.100.10:FF:000005">
    <property type="entry name" value="ADAM metallopeptidase with thrombospondin type 1 motif 9"/>
    <property type="match status" value="2"/>
</dbReference>
<keyword evidence="5" id="KW-0272">Extracellular matrix</keyword>
<keyword evidence="4" id="KW-0964">Secreted</keyword>
<accession>A0A8J1U1C2</accession>
<dbReference type="GO" id="GO:0004867">
    <property type="term" value="F:serine-type endopeptidase inhibitor activity"/>
    <property type="evidence" value="ECO:0007669"/>
    <property type="project" value="UniProtKB-KW"/>
</dbReference>
<evidence type="ECO:0000256" key="13">
    <source>
        <dbReference type="ARBA" id="ARBA00023319"/>
    </source>
</evidence>
<dbReference type="GO" id="GO:0005576">
    <property type="term" value="C:extracellular region"/>
    <property type="evidence" value="ECO:0007669"/>
    <property type="project" value="InterPro"/>
</dbReference>
<evidence type="ECO:0000256" key="7">
    <source>
        <dbReference type="ARBA" id="ARBA00022729"/>
    </source>
</evidence>
<feature type="compositionally biased region" description="Acidic residues" evidence="16">
    <location>
        <begin position="1701"/>
        <end position="1711"/>
    </location>
</feature>
<dbReference type="InterPro" id="IPR036880">
    <property type="entry name" value="Kunitz_BPTI_sf"/>
</dbReference>
<dbReference type="Gene3D" id="4.10.410.10">
    <property type="entry name" value="Pancreatic trypsin inhibitor Kunitz domain"/>
    <property type="match status" value="13"/>
</dbReference>
<dbReference type="SMART" id="SM00131">
    <property type="entry name" value="KU"/>
    <property type="match status" value="13"/>
</dbReference>
<feature type="signal peptide" evidence="17">
    <location>
        <begin position="1"/>
        <end position="18"/>
    </location>
</feature>
<comment type="similarity">
    <text evidence="14">Belongs to the papilin family.</text>
</comment>
<evidence type="ECO:0000256" key="11">
    <source>
        <dbReference type="ARBA" id="ARBA00023157"/>
    </source>
</evidence>
<keyword evidence="6" id="KW-0646">Protease inhibitor</keyword>
<feature type="chain" id="PRO_5043680757" description="Papilin" evidence="17">
    <location>
        <begin position="19"/>
        <end position="2247"/>
    </location>
</feature>
<dbReference type="GO" id="GO:0005604">
    <property type="term" value="C:basement membrane"/>
    <property type="evidence" value="ECO:0007669"/>
    <property type="project" value="UniProtKB-ARBA"/>
</dbReference>
<keyword evidence="8" id="KW-0677">Repeat</keyword>
<name>A0A8J1U1C2_OWEFU</name>
<keyword evidence="19" id="KW-1185">Reference proteome</keyword>
<evidence type="ECO:0000256" key="8">
    <source>
        <dbReference type="ARBA" id="ARBA00022737"/>
    </source>
</evidence>
<dbReference type="PANTHER" id="PTHR47247:SF1">
    <property type="entry name" value="KUNITZ-TYPE PROTEASE INHIBITOR 2"/>
    <property type="match status" value="1"/>
</dbReference>
<evidence type="ECO:0000313" key="19">
    <source>
        <dbReference type="Proteomes" id="UP000749559"/>
    </source>
</evidence>
<evidence type="ECO:0000256" key="9">
    <source>
        <dbReference type="ARBA" id="ARBA00022900"/>
    </source>
</evidence>
<dbReference type="InterPro" id="IPR013273">
    <property type="entry name" value="ADAMTS/ADAMTS-like"/>
</dbReference>
<dbReference type="FunFam" id="4.10.410.10:FF:000004">
    <property type="entry name" value="Tissue factor pathway inhibitor"/>
    <property type="match status" value="1"/>
</dbReference>
<evidence type="ECO:0000256" key="2">
    <source>
        <dbReference type="ARBA" id="ARBA00008768"/>
    </source>
</evidence>
<reference evidence="18" key="1">
    <citation type="submission" date="2022-03" db="EMBL/GenBank/DDBJ databases">
        <authorList>
            <person name="Martin C."/>
        </authorList>
    </citation>
    <scope>NUCLEOTIDE SEQUENCE</scope>
</reference>
<evidence type="ECO:0000256" key="12">
    <source>
        <dbReference type="ARBA" id="ARBA00023180"/>
    </source>
</evidence>
<dbReference type="InterPro" id="IPR002223">
    <property type="entry name" value="Kunitz_BPTI"/>
</dbReference>
<feature type="non-terminal residue" evidence="18">
    <location>
        <position position="2247"/>
    </location>
</feature>
<comment type="similarity">
    <text evidence="2">Belongs to the protease inhibitor I15 (antistasin) family.</text>
</comment>
<dbReference type="Gene3D" id="2.60.120.830">
    <property type="match status" value="1"/>
</dbReference>
<dbReference type="PROSITE" id="PS00280">
    <property type="entry name" value="BPTI_KUNITZ_1"/>
    <property type="match status" value="8"/>
</dbReference>
<feature type="compositionally biased region" description="Basic and acidic residues" evidence="16">
    <location>
        <begin position="1797"/>
        <end position="1807"/>
    </location>
</feature>
<comment type="subcellular location">
    <subcellularLocation>
        <location evidence="1">Secreted</location>
        <location evidence="1">Extracellular space</location>
        <location evidence="1">Extracellular matrix</location>
    </subcellularLocation>
</comment>
<sequence>MRLLWLTCLCLIAIQVKSQESDRKSNWGLLKNAIKITSSDESPFLEPTDGKWGPWSEGSECSRSCGGGVSLQERQCQDTSKTGSHSCIGPSKIYISCNIQDCPEGSKDYREEQCAEYNNIEFDGKTYEWIPYLGDEVPNKCALNCLAKGESFYYQHAVQVKDGTTCQEDSLDVCVDGVCQPVGCDMMLGSQAKEDMCRECNGDGSSCQIVTGEFTKPILETGYNDILLIPSGSTNIRIEETVATNNYLAMRNLSGTYFLNADWRINFPAMYKFAGANFHYTRGSMPLDKPEVISAKGPTTEAIYIVLLHQEKNEGIKYTYYIPNVAQSTYGWETTEWGECSQTCGGGSQSRTVTCQKDDGESAENLCDESQKPATTQTCSTESCPASWAVGEWQECSTTCGEGFQYRIVFCQQVTNGNIPKIVDSDECSEEKPTNEQACNKDVLCPVFEAGPWSECSHECGPGKQTRKVTCQDVPTSPGSKVQSYEDDACDDQEKPSEEQECSNGPCEGVDWVISDWTECSGVCGHSMQTRQVKCVSRNGVVHSDDECESGRKPETVRMCDNDKAECKAQWHASQWAPCSVRCGKGLQTRIVVCAIFDGEKLQNVPDELCNIDDKLDTVKECDAGQCKGQWFAGPWSKCSAPCGGGNRHRELMCFTNGRVVTHSECDASKRLEEKEPCNNTPCDEDNLLIIKGGCRESAYGCCPDGMTASKGENNEGCPDDEDEKTDCQQTEFGCCRDDKTPAGGPFYEGCPDIPCKDSKYGCCSDDTTSAKGENKEGCQDEPETEGGAPVEIQQAPPTPIAIPEGDKEPKDDDENSGDGEDASTVSPDVVTEVEPKTTTKKDVTTESPIVKVTKSETKKTETKSVTAEPTAKPTTEAIAEEATETTTDAIKASTEEVSLCATFQFGCCPDGKTRALDENGSGCKVEPFCESMEFGCCNGTEIPALGSNGEGCGPSIVVGDCHGAPYGCCPDGKTSANGPEKANCEPASISACKTSEHGCCPDGERPAEGANNEGCEIKVILGGCRGTEHGCCTDGVTAATGPNKEGCEDVEVDCETTEYGCCLDSKIAAQGPDNEGCGTVIVDPPVLGGCAGTQHGCCPDKKTSASGPNLQGCDIEQKDLECSKTTYGCCPDGEATALGLDFDGCGDSIDTSSCAFSRHGCCPDGVTEAQGSNFLGCTWVQESCSLPSAPGTCRNFTIGWNFDIAFGGCSRFWYSGCEGNSNRFENQELCKSICVQPEGRAKCQLPKVTGRCRKSIARWYYSTVTAQCEIFTYGGCLGNNNNFETLAECQANCLPVLDVCKMDKDPGPCKGDHKYWYHDTATNECHEFSYGGCRGNENRFDNKEDCELRCPPKQDPSTKTEETEVKEVNVCKMPKEVGPCKALLRKWFFDAQDGHCKPFTYGGCQGNGNNFETEEECRTKCNAKSSEDICTLPSETGPCTESVTKWFHDTTDGECKQFLYGGCEGNKNNFETFDECKGQCIATKPIKVRAKCSLKPVTGPCRAQLSRWFYNTALRECQQFTYGGCQGNGNRFLDKQMCENMCIHSFREKPLSPDVCQLPLQPGQCKAYAELYYFNAAINACEKFQYSGCGGNGNRFLTESQCVDRCIEEKGNTPEVIDRVVEEADLVPKSKEVCKLERDPGPCDGYYPKWYFDDRTQSCRRFLYTGCDGNENRFEREEDCNATCMSVKPDQVTDAPTTEGGEEDSSEEEPPVTHTPSESEEVITYDVCSEEPDAGPCRQAQALWYYSQSDGICKRFLYGGCKGNGNRFASEEKCKSICVDRTLGTPEETTVAPTEKPAEKPTEKPTGKQQDICMLPSESGPCKAHKDKWFFDADIQRCRQFWYGGCQGNDNRFDSEVECMAACKPSEERSKDSCTLPKDSGLCYASFQRYFFNTATKACEEFIYGGCDGNENNFESITECREVCGEEEPTDKIKPDNKEACNAPEDSGPCYASFLKFYYDNTTDTCRPFIYGGCLGNGNNFKSDAECYETCSNGIEGRRLRKPSDCFKKQDAGDCQKFTPRWYHDAATRECSPFYYGGCGGNGNNFESFKDCDAMCSLVSPQCETLRCNLDCPYGLTVGHDGCEECSCYDPCEAHECPEDMQCQVRREACQQEPCAYRPTCTFVERPGICPPMGHLVDCANPNEVPISSECRMDTDCPNNEKCCDQGCGDYKCIPGVQIQPPILGGCASTQHGCCSDGVTSSNEYGSNCPPGGCGSTRYGCCPDGVTSALDENYFGCPEVVEPPIK</sequence>
<dbReference type="FunFam" id="4.10.410.10:FF:000020">
    <property type="entry name" value="Collagen, type VI, alpha 3"/>
    <property type="match status" value="8"/>
</dbReference>
<keyword evidence="13" id="KW-0393">Immunoglobulin domain</keyword>
<dbReference type="InterPro" id="IPR000884">
    <property type="entry name" value="TSP1_rpt"/>
</dbReference>
<dbReference type="InterPro" id="IPR010294">
    <property type="entry name" value="ADAMTS_spacer1"/>
</dbReference>
<gene>
    <name evidence="18" type="ORF">OFUS_LOCUS16870</name>
</gene>
<evidence type="ECO:0000313" key="18">
    <source>
        <dbReference type="EMBL" id="CAH1791827.1"/>
    </source>
</evidence>
<evidence type="ECO:0000256" key="5">
    <source>
        <dbReference type="ARBA" id="ARBA00022530"/>
    </source>
</evidence>
<feature type="compositionally biased region" description="Low complexity" evidence="16">
    <location>
        <begin position="864"/>
        <end position="875"/>
    </location>
</feature>
<dbReference type="InterPro" id="IPR008197">
    <property type="entry name" value="WAP_dom"/>
</dbReference>
<dbReference type="InterPro" id="IPR020901">
    <property type="entry name" value="Prtase_inh_Kunz-CS"/>
</dbReference>
<evidence type="ECO:0000256" key="16">
    <source>
        <dbReference type="SAM" id="MobiDB-lite"/>
    </source>
</evidence>